<evidence type="ECO:0000313" key="2">
    <source>
        <dbReference type="Proteomes" id="UP000014174"/>
    </source>
</evidence>
<organism evidence="1 2">
    <name type="scientific">Arcticibacter svalbardensis MN12-7</name>
    <dbReference type="NCBI Taxonomy" id="1150600"/>
    <lineage>
        <taxon>Bacteria</taxon>
        <taxon>Pseudomonadati</taxon>
        <taxon>Bacteroidota</taxon>
        <taxon>Sphingobacteriia</taxon>
        <taxon>Sphingobacteriales</taxon>
        <taxon>Sphingobacteriaceae</taxon>
        <taxon>Arcticibacter</taxon>
    </lineage>
</organism>
<proteinExistence type="predicted"/>
<dbReference type="EMBL" id="AQPN01000105">
    <property type="protein sequence ID" value="EOR93759.1"/>
    <property type="molecule type" value="Genomic_DNA"/>
</dbReference>
<dbReference type="AlphaFoldDB" id="R9GXS4"/>
<accession>R9GXS4</accession>
<comment type="caution">
    <text evidence="1">The sequence shown here is derived from an EMBL/GenBank/DDBJ whole genome shotgun (WGS) entry which is preliminary data.</text>
</comment>
<dbReference type="STRING" id="1150600.ADIARSV_3099"/>
<reference evidence="1 2" key="1">
    <citation type="journal article" date="2013" name="Genome Announc.">
        <title>Draft Genome Sequence of Arcticibacter svalbardensis Strain MN12-7T, a Member of the Family Sphingobacteriaceae Isolated from an Arctic Soil Sample.</title>
        <authorList>
            <person name="Shivaji S."/>
            <person name="Ara S."/>
            <person name="Prasad S."/>
            <person name="Manasa B.P."/>
            <person name="Begum Z."/>
            <person name="Singh A."/>
            <person name="Kumar Pinnaka A."/>
        </authorList>
    </citation>
    <scope>NUCLEOTIDE SEQUENCE [LARGE SCALE GENOMIC DNA]</scope>
    <source>
        <strain evidence="1 2">MN12-7</strain>
    </source>
</reference>
<dbReference type="Proteomes" id="UP000014174">
    <property type="component" value="Unassembled WGS sequence"/>
</dbReference>
<protein>
    <submittedName>
        <fullName evidence="1">Uncharacterized protein</fullName>
    </submittedName>
</protein>
<gene>
    <name evidence="1" type="ORF">ADIARSV_3099</name>
</gene>
<keyword evidence="2" id="KW-1185">Reference proteome</keyword>
<sequence length="48" mass="5572">MLNGIKFDYNYESMFHNLYSKELLAGISLNGLKSKWELIISKSLSFVK</sequence>
<evidence type="ECO:0000313" key="1">
    <source>
        <dbReference type="EMBL" id="EOR93759.1"/>
    </source>
</evidence>
<name>R9GXS4_9SPHI</name>